<gene>
    <name evidence="1" type="ORF">GGX14DRAFT_465067</name>
</gene>
<dbReference type="AlphaFoldDB" id="A0AAD6Y651"/>
<evidence type="ECO:0000313" key="2">
    <source>
        <dbReference type="Proteomes" id="UP001219525"/>
    </source>
</evidence>
<keyword evidence="2" id="KW-1185">Reference proteome</keyword>
<feature type="non-terminal residue" evidence="1">
    <location>
        <position position="65"/>
    </location>
</feature>
<comment type="caution">
    <text evidence="1">The sequence shown here is derived from an EMBL/GenBank/DDBJ whole genome shotgun (WGS) entry which is preliminary data.</text>
</comment>
<feature type="non-terminal residue" evidence="1">
    <location>
        <position position="1"/>
    </location>
</feature>
<organism evidence="1 2">
    <name type="scientific">Mycena pura</name>
    <dbReference type="NCBI Taxonomy" id="153505"/>
    <lineage>
        <taxon>Eukaryota</taxon>
        <taxon>Fungi</taxon>
        <taxon>Dikarya</taxon>
        <taxon>Basidiomycota</taxon>
        <taxon>Agaricomycotina</taxon>
        <taxon>Agaricomycetes</taxon>
        <taxon>Agaricomycetidae</taxon>
        <taxon>Agaricales</taxon>
        <taxon>Marasmiineae</taxon>
        <taxon>Mycenaceae</taxon>
        <taxon>Mycena</taxon>
    </lineage>
</organism>
<dbReference type="Proteomes" id="UP001219525">
    <property type="component" value="Unassembled WGS sequence"/>
</dbReference>
<evidence type="ECO:0000313" key="1">
    <source>
        <dbReference type="EMBL" id="KAJ7201320.1"/>
    </source>
</evidence>
<name>A0AAD6Y651_9AGAR</name>
<proteinExistence type="predicted"/>
<sequence>RKSFGHAQFYKEQKRIRIYYSPRSKITVKFSGLLTGDSASPTLWNIFFADFRLPPHKDDIHRARL</sequence>
<accession>A0AAD6Y651</accession>
<protein>
    <submittedName>
        <fullName evidence="1">Uncharacterized protein</fullName>
    </submittedName>
</protein>
<reference evidence="1" key="1">
    <citation type="submission" date="2023-03" db="EMBL/GenBank/DDBJ databases">
        <title>Massive genome expansion in bonnet fungi (Mycena s.s.) driven by repeated elements and novel gene families across ecological guilds.</title>
        <authorList>
            <consortium name="Lawrence Berkeley National Laboratory"/>
            <person name="Harder C.B."/>
            <person name="Miyauchi S."/>
            <person name="Viragh M."/>
            <person name="Kuo A."/>
            <person name="Thoen E."/>
            <person name="Andreopoulos B."/>
            <person name="Lu D."/>
            <person name="Skrede I."/>
            <person name="Drula E."/>
            <person name="Henrissat B."/>
            <person name="Morin E."/>
            <person name="Kohler A."/>
            <person name="Barry K."/>
            <person name="LaButti K."/>
            <person name="Morin E."/>
            <person name="Salamov A."/>
            <person name="Lipzen A."/>
            <person name="Mereny Z."/>
            <person name="Hegedus B."/>
            <person name="Baldrian P."/>
            <person name="Stursova M."/>
            <person name="Weitz H."/>
            <person name="Taylor A."/>
            <person name="Grigoriev I.V."/>
            <person name="Nagy L.G."/>
            <person name="Martin F."/>
            <person name="Kauserud H."/>
        </authorList>
    </citation>
    <scope>NUCLEOTIDE SEQUENCE</scope>
    <source>
        <strain evidence="1">9144</strain>
    </source>
</reference>
<dbReference type="EMBL" id="JARJCW010000059">
    <property type="protein sequence ID" value="KAJ7201320.1"/>
    <property type="molecule type" value="Genomic_DNA"/>
</dbReference>